<dbReference type="GeneID" id="94832495"/>
<dbReference type="AlphaFoldDB" id="A0A1J4KZT5"/>
<proteinExistence type="predicted"/>
<feature type="compositionally biased region" description="Polar residues" evidence="1">
    <location>
        <begin position="538"/>
        <end position="548"/>
    </location>
</feature>
<feature type="chain" id="PRO_5012882032" description="Right handed beta helix domain-containing protein" evidence="3">
    <location>
        <begin position="17"/>
        <end position="584"/>
    </location>
</feature>
<keyword evidence="5" id="KW-1185">Reference proteome</keyword>
<comment type="caution">
    <text evidence="4">The sequence shown here is derived from an EMBL/GenBank/DDBJ whole genome shotgun (WGS) entry which is preliminary data.</text>
</comment>
<feature type="region of interest" description="Disordered" evidence="1">
    <location>
        <begin position="513"/>
        <end position="563"/>
    </location>
</feature>
<keyword evidence="2" id="KW-0812">Transmembrane</keyword>
<feature type="compositionally biased region" description="Basic residues" evidence="1">
    <location>
        <begin position="549"/>
        <end position="560"/>
    </location>
</feature>
<accession>A0A1J4KZT5</accession>
<feature type="compositionally biased region" description="Polar residues" evidence="1">
    <location>
        <begin position="516"/>
        <end position="530"/>
    </location>
</feature>
<gene>
    <name evidence="4" type="ORF">TRFO_14399</name>
</gene>
<keyword evidence="3" id="KW-0732">Signal</keyword>
<dbReference type="RefSeq" id="XP_068368340.1">
    <property type="nucleotide sequence ID" value="XM_068497791.1"/>
</dbReference>
<name>A0A1J4KZT5_9EUKA</name>
<evidence type="ECO:0000313" key="4">
    <source>
        <dbReference type="EMBL" id="OHT15204.1"/>
    </source>
</evidence>
<reference evidence="4" key="1">
    <citation type="submission" date="2016-10" db="EMBL/GenBank/DDBJ databases">
        <authorList>
            <person name="Benchimol M."/>
            <person name="Almeida L.G."/>
            <person name="Vasconcelos A.T."/>
            <person name="Perreira-Neves A."/>
            <person name="Rosa I.A."/>
            <person name="Tasca T."/>
            <person name="Bogo M.R."/>
            <person name="de Souza W."/>
        </authorList>
    </citation>
    <scope>NUCLEOTIDE SEQUENCE [LARGE SCALE GENOMIC DNA]</scope>
    <source>
        <strain evidence="4">K</strain>
    </source>
</reference>
<evidence type="ECO:0000256" key="2">
    <source>
        <dbReference type="SAM" id="Phobius"/>
    </source>
</evidence>
<dbReference type="VEuPathDB" id="TrichDB:TRFO_14399"/>
<organism evidence="4 5">
    <name type="scientific">Tritrichomonas foetus</name>
    <dbReference type="NCBI Taxonomy" id="1144522"/>
    <lineage>
        <taxon>Eukaryota</taxon>
        <taxon>Metamonada</taxon>
        <taxon>Parabasalia</taxon>
        <taxon>Tritrichomonadida</taxon>
        <taxon>Tritrichomonadidae</taxon>
        <taxon>Tritrichomonas</taxon>
    </lineage>
</organism>
<evidence type="ECO:0000256" key="1">
    <source>
        <dbReference type="SAM" id="MobiDB-lite"/>
    </source>
</evidence>
<evidence type="ECO:0000313" key="5">
    <source>
        <dbReference type="Proteomes" id="UP000179807"/>
    </source>
</evidence>
<dbReference type="Proteomes" id="UP000179807">
    <property type="component" value="Unassembled WGS sequence"/>
</dbReference>
<sequence length="584" mass="66212">MKNLTLLSLSILSSVSNTPYLLLPSTNHFFTTDFRNIHAQNFLNSFMKTRCLYSATFSKSKFDHFISSYPVLSLEDGVVDGEIHKDNFNEIYDKFHHQSIVTITNCQFLSIRDSSSIVDSFGTCIYIKSLQALVSDCYFFSILSYRPGGAVFIDDAYLSESDGNVTRCIFHSITQYTLNDLHYSFLSGVAVSFGQVVSRPNEAGNMLLEYKLINDANMEYCTVKHCQYSPDGVNHHQNGILTFASNQVRAHALNITQTRILKSEGQIYGSIFTLGFHNRDNHNSKSYTELNFYDNQFSDLGLFTTYTINKVYNLILDTANFFNNTALGSRTQWVNYFAKSSECSIEATIQNVRSNSEIPFFDDIHPQFTAYSLRNCFFAGVIKKDGSAIVFDVIENIKTNFLDVSPIDLPAFVDLPTMELAQTLEFTQSNSFTPPSYKNSATMFDLKGEGPITAGVLATIFGILSFISFVFLLYMRRGSGEKFHVIGKFSRKDEFDEVYKSSDTEEINYETEFSSRRTTTMKYPSGNSGYKSGRESSRNSGIGSSKVSKPTKQRNKRLRGARNLDDIEDEYSYTYSYTYSYSDE</sequence>
<keyword evidence="2" id="KW-1133">Transmembrane helix</keyword>
<feature type="transmembrane region" description="Helical" evidence="2">
    <location>
        <begin position="452"/>
        <end position="474"/>
    </location>
</feature>
<keyword evidence="2" id="KW-0472">Membrane</keyword>
<feature type="signal peptide" evidence="3">
    <location>
        <begin position="1"/>
        <end position="16"/>
    </location>
</feature>
<protein>
    <recommendedName>
        <fullName evidence="6">Right handed beta helix domain-containing protein</fullName>
    </recommendedName>
</protein>
<evidence type="ECO:0008006" key="6">
    <source>
        <dbReference type="Google" id="ProtNLM"/>
    </source>
</evidence>
<dbReference type="EMBL" id="MLAK01000261">
    <property type="protein sequence ID" value="OHT15204.1"/>
    <property type="molecule type" value="Genomic_DNA"/>
</dbReference>
<evidence type="ECO:0000256" key="3">
    <source>
        <dbReference type="SAM" id="SignalP"/>
    </source>
</evidence>